<dbReference type="Proteomes" id="UP000237105">
    <property type="component" value="Unassembled WGS sequence"/>
</dbReference>
<dbReference type="AlphaFoldDB" id="A0A2P5BM58"/>
<evidence type="ECO:0000313" key="1">
    <source>
        <dbReference type="EMBL" id="PON49891.1"/>
    </source>
</evidence>
<proteinExistence type="predicted"/>
<accession>A0A2P5BM58</accession>
<keyword evidence="2" id="KW-1185">Reference proteome</keyword>
<reference evidence="2" key="1">
    <citation type="submission" date="2016-06" db="EMBL/GenBank/DDBJ databases">
        <title>Parallel loss of symbiosis genes in relatives of nitrogen-fixing non-legume Parasponia.</title>
        <authorList>
            <person name="Van Velzen R."/>
            <person name="Holmer R."/>
            <person name="Bu F."/>
            <person name="Rutten L."/>
            <person name="Van Zeijl A."/>
            <person name="Liu W."/>
            <person name="Santuari L."/>
            <person name="Cao Q."/>
            <person name="Sharma T."/>
            <person name="Shen D."/>
            <person name="Roswanjaya Y."/>
            <person name="Wardhani T."/>
            <person name="Kalhor M.S."/>
            <person name="Jansen J."/>
            <person name="Van den Hoogen J."/>
            <person name="Gungor B."/>
            <person name="Hartog M."/>
            <person name="Hontelez J."/>
            <person name="Verver J."/>
            <person name="Yang W.-C."/>
            <person name="Schijlen E."/>
            <person name="Repin R."/>
            <person name="Schilthuizen M."/>
            <person name="Schranz E."/>
            <person name="Heidstra R."/>
            <person name="Miyata K."/>
            <person name="Fedorova E."/>
            <person name="Kohlen W."/>
            <person name="Bisseling T."/>
            <person name="Smit S."/>
            <person name="Geurts R."/>
        </authorList>
    </citation>
    <scope>NUCLEOTIDE SEQUENCE [LARGE SCALE GENOMIC DNA]</scope>
    <source>
        <strain evidence="2">cv. WU1-14</strain>
    </source>
</reference>
<protein>
    <submittedName>
        <fullName evidence="1">Uncharacterized protein</fullName>
    </submittedName>
</protein>
<organism evidence="1 2">
    <name type="scientific">Parasponia andersonii</name>
    <name type="common">Sponia andersonii</name>
    <dbReference type="NCBI Taxonomy" id="3476"/>
    <lineage>
        <taxon>Eukaryota</taxon>
        <taxon>Viridiplantae</taxon>
        <taxon>Streptophyta</taxon>
        <taxon>Embryophyta</taxon>
        <taxon>Tracheophyta</taxon>
        <taxon>Spermatophyta</taxon>
        <taxon>Magnoliopsida</taxon>
        <taxon>eudicotyledons</taxon>
        <taxon>Gunneridae</taxon>
        <taxon>Pentapetalae</taxon>
        <taxon>rosids</taxon>
        <taxon>fabids</taxon>
        <taxon>Rosales</taxon>
        <taxon>Cannabaceae</taxon>
        <taxon>Parasponia</taxon>
    </lineage>
</organism>
<feature type="non-terminal residue" evidence="1">
    <location>
        <position position="55"/>
    </location>
</feature>
<sequence length="55" mass="6282">MSARHLGRDLLQRFLSTLVSKYQGSYEAPWKISFMAPARRLGRPSTAPYKRLGSQ</sequence>
<dbReference type="EMBL" id="JXTB01000252">
    <property type="protein sequence ID" value="PON49891.1"/>
    <property type="molecule type" value="Genomic_DNA"/>
</dbReference>
<comment type="caution">
    <text evidence="1">The sequence shown here is derived from an EMBL/GenBank/DDBJ whole genome shotgun (WGS) entry which is preliminary data.</text>
</comment>
<name>A0A2P5BM58_PARAD</name>
<evidence type="ECO:0000313" key="2">
    <source>
        <dbReference type="Proteomes" id="UP000237105"/>
    </source>
</evidence>
<gene>
    <name evidence="1" type="ORF">PanWU01x14_226990</name>
</gene>